<evidence type="ECO:0000313" key="2">
    <source>
        <dbReference type="EMBL" id="EEQ27464.1"/>
    </source>
</evidence>
<feature type="compositionally biased region" description="Polar residues" evidence="1">
    <location>
        <begin position="64"/>
        <end position="76"/>
    </location>
</feature>
<dbReference type="GeneID" id="9225309"/>
<reference evidence="3" key="1">
    <citation type="journal article" date="2012" name="MBio">
        <title>Comparative genome analysis of Trichophyton rubrum and related dermatophytes reveals candidate genes involved in infection.</title>
        <authorList>
            <person name="Martinez D.A."/>
            <person name="Oliver B.G."/>
            <person name="Graeser Y."/>
            <person name="Goldberg J.M."/>
            <person name="Li W."/>
            <person name="Martinez-Rossi N.M."/>
            <person name="Monod M."/>
            <person name="Shelest E."/>
            <person name="Barton R.C."/>
            <person name="Birch E."/>
            <person name="Brakhage A.A."/>
            <person name="Chen Z."/>
            <person name="Gurr S.J."/>
            <person name="Heiman D."/>
            <person name="Heitman J."/>
            <person name="Kosti I."/>
            <person name="Rossi A."/>
            <person name="Saif S."/>
            <person name="Samalova M."/>
            <person name="Saunders C.W."/>
            <person name="Shea T."/>
            <person name="Summerbell R.C."/>
            <person name="Xu J."/>
            <person name="Young S."/>
            <person name="Zeng Q."/>
            <person name="Birren B.W."/>
            <person name="Cuomo C.A."/>
            <person name="White T.C."/>
        </authorList>
    </citation>
    <scope>NUCLEOTIDE SEQUENCE [LARGE SCALE GENOMIC DNA]</scope>
    <source>
        <strain evidence="3">ATCC MYA-4605 / CBS 113480</strain>
    </source>
</reference>
<dbReference type="AlphaFoldDB" id="C5FC41"/>
<dbReference type="HOGENOM" id="CLU_1626627_0_0_1"/>
<gene>
    <name evidence="2" type="ORF">MCYG_00352</name>
</gene>
<sequence>MATGELDTMQKYAGCTNRAALNGAVEEGPKGLATDATHRGSNRALEKPFRRCEESCRIQDVPLDSQSPNVDGTEMNQLAGPKNGRFDFEDGIIIREFPTQNTSHSFIYILQVAVPSAPSEMLPATASSHPGFGVFLHEDFAVYLLEHTDKSRLVHTDMGVLAL</sequence>
<keyword evidence="3" id="KW-1185">Reference proteome</keyword>
<dbReference type="RefSeq" id="XP_002850248.1">
    <property type="nucleotide sequence ID" value="XM_002850202.1"/>
</dbReference>
<name>C5FC41_ARTOC</name>
<organism evidence="2 3">
    <name type="scientific">Arthroderma otae (strain ATCC MYA-4605 / CBS 113480)</name>
    <name type="common">Microsporum canis</name>
    <dbReference type="NCBI Taxonomy" id="554155"/>
    <lineage>
        <taxon>Eukaryota</taxon>
        <taxon>Fungi</taxon>
        <taxon>Dikarya</taxon>
        <taxon>Ascomycota</taxon>
        <taxon>Pezizomycotina</taxon>
        <taxon>Eurotiomycetes</taxon>
        <taxon>Eurotiomycetidae</taxon>
        <taxon>Onygenales</taxon>
        <taxon>Arthrodermataceae</taxon>
        <taxon>Microsporum</taxon>
    </lineage>
</organism>
<accession>C5FC41</accession>
<evidence type="ECO:0000256" key="1">
    <source>
        <dbReference type="SAM" id="MobiDB-lite"/>
    </source>
</evidence>
<protein>
    <submittedName>
        <fullName evidence="2">Uncharacterized protein</fullName>
    </submittedName>
</protein>
<evidence type="ECO:0000313" key="3">
    <source>
        <dbReference type="Proteomes" id="UP000002035"/>
    </source>
</evidence>
<dbReference type="EMBL" id="DS995701">
    <property type="protein sequence ID" value="EEQ27464.1"/>
    <property type="molecule type" value="Genomic_DNA"/>
</dbReference>
<proteinExistence type="predicted"/>
<dbReference type="Proteomes" id="UP000002035">
    <property type="component" value="Unassembled WGS sequence"/>
</dbReference>
<dbReference type="VEuPathDB" id="FungiDB:MCYG_00352"/>
<feature type="region of interest" description="Disordered" evidence="1">
    <location>
        <begin position="62"/>
        <end position="81"/>
    </location>
</feature>